<dbReference type="EMBL" id="LVZM01004568">
    <property type="protein sequence ID" value="OUC47400.1"/>
    <property type="molecule type" value="Genomic_DNA"/>
</dbReference>
<organism evidence="1 2">
    <name type="scientific">Trichinella nativa</name>
    <dbReference type="NCBI Taxonomy" id="6335"/>
    <lineage>
        <taxon>Eukaryota</taxon>
        <taxon>Metazoa</taxon>
        <taxon>Ecdysozoa</taxon>
        <taxon>Nematoda</taxon>
        <taxon>Enoplea</taxon>
        <taxon>Dorylaimia</taxon>
        <taxon>Trichinellida</taxon>
        <taxon>Trichinellidae</taxon>
        <taxon>Trichinella</taxon>
    </lineage>
</organism>
<reference evidence="1 2" key="1">
    <citation type="submission" date="2015-04" db="EMBL/GenBank/DDBJ databases">
        <title>Draft genome of the roundworm Trichinella nativa.</title>
        <authorList>
            <person name="Mitreva M."/>
        </authorList>
    </citation>
    <scope>NUCLEOTIDE SEQUENCE [LARGE SCALE GENOMIC DNA]</scope>
    <source>
        <strain evidence="1 2">ISS45</strain>
    </source>
</reference>
<comment type="caution">
    <text evidence="1">The sequence shown here is derived from an EMBL/GenBank/DDBJ whole genome shotgun (WGS) entry which is preliminary data.</text>
</comment>
<proteinExistence type="predicted"/>
<dbReference type="AlphaFoldDB" id="A0A1Y3ERJ8"/>
<gene>
    <name evidence="1" type="ORF">D917_06956</name>
</gene>
<name>A0A1Y3ERJ8_9BILA</name>
<protein>
    <submittedName>
        <fullName evidence="1">Uncharacterized protein</fullName>
    </submittedName>
</protein>
<dbReference type="Proteomes" id="UP000243006">
    <property type="component" value="Unassembled WGS sequence"/>
</dbReference>
<evidence type="ECO:0000313" key="2">
    <source>
        <dbReference type="Proteomes" id="UP000243006"/>
    </source>
</evidence>
<accession>A0A1Y3ERJ8</accession>
<feature type="non-terminal residue" evidence="1">
    <location>
        <position position="44"/>
    </location>
</feature>
<sequence>MGYTKYCCHIADMGLNRRKDAVKCERGNNQYAVKVKAIYDRCNP</sequence>
<evidence type="ECO:0000313" key="1">
    <source>
        <dbReference type="EMBL" id="OUC47400.1"/>
    </source>
</evidence>